<name>A0ABY9XXF9_9FLAO</name>
<dbReference type="SUPFAM" id="SSF55785">
    <property type="entry name" value="PYP-like sensor domain (PAS domain)"/>
    <property type="match status" value="3"/>
</dbReference>
<dbReference type="SMART" id="SM00091">
    <property type="entry name" value="PAS"/>
    <property type="match status" value="3"/>
</dbReference>
<keyword evidence="5 8" id="KW-0418">Kinase</keyword>
<dbReference type="SUPFAM" id="SSF55874">
    <property type="entry name" value="ATPase domain of HSP90 chaperone/DNA topoisomerase II/histidine kinase"/>
    <property type="match status" value="1"/>
</dbReference>
<comment type="catalytic activity">
    <reaction evidence="1">
        <text>ATP + protein L-histidine = ADP + protein N-phospho-L-histidine.</text>
        <dbReference type="EC" id="2.7.13.3"/>
    </reaction>
</comment>
<dbReference type="NCBIfam" id="TIGR00229">
    <property type="entry name" value="sensory_box"/>
    <property type="match status" value="3"/>
</dbReference>
<dbReference type="InterPro" id="IPR052162">
    <property type="entry name" value="Sensor_kinase/Photoreceptor"/>
</dbReference>
<dbReference type="InterPro" id="IPR036097">
    <property type="entry name" value="HisK_dim/P_sf"/>
</dbReference>
<evidence type="ECO:0000259" key="6">
    <source>
        <dbReference type="PROSITE" id="PS50109"/>
    </source>
</evidence>
<keyword evidence="4" id="KW-0808">Transferase</keyword>
<feature type="domain" description="Histidine kinase" evidence="6">
    <location>
        <begin position="408"/>
        <end position="622"/>
    </location>
</feature>
<evidence type="ECO:0000256" key="3">
    <source>
        <dbReference type="ARBA" id="ARBA00022553"/>
    </source>
</evidence>
<evidence type="ECO:0000259" key="7">
    <source>
        <dbReference type="PROSITE" id="PS50113"/>
    </source>
</evidence>
<dbReference type="InterPro" id="IPR005467">
    <property type="entry name" value="His_kinase_dom"/>
</dbReference>
<dbReference type="CDD" id="cd00130">
    <property type="entry name" value="PAS"/>
    <property type="match status" value="3"/>
</dbReference>
<feature type="domain" description="PAC" evidence="7">
    <location>
        <begin position="331"/>
        <end position="383"/>
    </location>
</feature>
<dbReference type="SMART" id="SM00387">
    <property type="entry name" value="HATPase_c"/>
    <property type="match status" value="1"/>
</dbReference>
<accession>A0ABY9XXF9</accession>
<gene>
    <name evidence="8" type="ORF">RHP51_07475</name>
</gene>
<organism evidence="8 9">
    <name type="scientific">Thalassobellus suaedae</name>
    <dbReference type="NCBI Taxonomy" id="3074124"/>
    <lineage>
        <taxon>Bacteria</taxon>
        <taxon>Pseudomonadati</taxon>
        <taxon>Bacteroidota</taxon>
        <taxon>Flavobacteriia</taxon>
        <taxon>Flavobacteriales</taxon>
        <taxon>Flavobacteriaceae</taxon>
        <taxon>Thalassobellus</taxon>
    </lineage>
</organism>
<dbReference type="InterPro" id="IPR004358">
    <property type="entry name" value="Sig_transdc_His_kin-like_C"/>
</dbReference>
<dbReference type="GO" id="GO:0016301">
    <property type="term" value="F:kinase activity"/>
    <property type="evidence" value="ECO:0007669"/>
    <property type="project" value="UniProtKB-KW"/>
</dbReference>
<dbReference type="RefSeq" id="WP_415866744.1">
    <property type="nucleotide sequence ID" value="NZ_CP134537.1"/>
</dbReference>
<dbReference type="Gene3D" id="3.30.565.10">
    <property type="entry name" value="Histidine kinase-like ATPase, C-terminal domain"/>
    <property type="match status" value="1"/>
</dbReference>
<dbReference type="SUPFAM" id="SSF47384">
    <property type="entry name" value="Homodimeric domain of signal transducing histidine kinase"/>
    <property type="match status" value="1"/>
</dbReference>
<dbReference type="PROSITE" id="PS50113">
    <property type="entry name" value="PAC"/>
    <property type="match status" value="3"/>
</dbReference>
<dbReference type="Gene3D" id="3.30.450.20">
    <property type="entry name" value="PAS domain"/>
    <property type="match status" value="3"/>
</dbReference>
<dbReference type="InterPro" id="IPR001610">
    <property type="entry name" value="PAC"/>
</dbReference>
<dbReference type="CDD" id="cd00075">
    <property type="entry name" value="HATPase"/>
    <property type="match status" value="1"/>
</dbReference>
<dbReference type="PRINTS" id="PR00344">
    <property type="entry name" value="BCTRLSENSOR"/>
</dbReference>
<proteinExistence type="predicted"/>
<feature type="domain" description="PAC" evidence="7">
    <location>
        <begin position="203"/>
        <end position="255"/>
    </location>
</feature>
<dbReference type="InterPro" id="IPR003594">
    <property type="entry name" value="HATPase_dom"/>
</dbReference>
<evidence type="ECO:0000256" key="5">
    <source>
        <dbReference type="ARBA" id="ARBA00022777"/>
    </source>
</evidence>
<dbReference type="SMART" id="SM00086">
    <property type="entry name" value="PAC"/>
    <property type="match status" value="3"/>
</dbReference>
<dbReference type="PROSITE" id="PS50109">
    <property type="entry name" value="HIS_KIN"/>
    <property type="match status" value="1"/>
</dbReference>
<dbReference type="EC" id="2.7.13.3" evidence="2"/>
<evidence type="ECO:0000256" key="4">
    <source>
        <dbReference type="ARBA" id="ARBA00022679"/>
    </source>
</evidence>
<dbReference type="EMBL" id="CP134537">
    <property type="protein sequence ID" value="WNH10486.1"/>
    <property type="molecule type" value="Genomic_DNA"/>
</dbReference>
<reference evidence="8 9" key="1">
    <citation type="submission" date="2023-09" db="EMBL/GenBank/DDBJ databases">
        <title>Thalassobella suaedae gen. nov., sp. nov., a marine bacterium of the family Flavobacteriaceae isolated from a halophyte Suaeda japonica.</title>
        <authorList>
            <person name="Lee S.Y."/>
            <person name="Hwang C.Y."/>
        </authorList>
    </citation>
    <scope>NUCLEOTIDE SEQUENCE [LARGE SCALE GENOMIC DNA]</scope>
    <source>
        <strain evidence="8 9">HL-DH14</strain>
    </source>
</reference>
<dbReference type="InterPro" id="IPR036890">
    <property type="entry name" value="HATPase_C_sf"/>
</dbReference>
<protein>
    <recommendedName>
        <fullName evidence="2">histidine kinase</fullName>
        <ecNumber evidence="2">2.7.13.3</ecNumber>
    </recommendedName>
</protein>
<dbReference type="Pfam" id="PF13426">
    <property type="entry name" value="PAS_9"/>
    <property type="match status" value="3"/>
</dbReference>
<keyword evidence="3" id="KW-0597">Phosphoprotein</keyword>
<evidence type="ECO:0000256" key="1">
    <source>
        <dbReference type="ARBA" id="ARBA00000085"/>
    </source>
</evidence>
<dbReference type="InterPro" id="IPR035965">
    <property type="entry name" value="PAS-like_dom_sf"/>
</dbReference>
<dbReference type="Pfam" id="PF02518">
    <property type="entry name" value="HATPase_c"/>
    <property type="match status" value="1"/>
</dbReference>
<dbReference type="Proteomes" id="UP001302806">
    <property type="component" value="Chromosome"/>
</dbReference>
<evidence type="ECO:0000256" key="2">
    <source>
        <dbReference type="ARBA" id="ARBA00012438"/>
    </source>
</evidence>
<dbReference type="PANTHER" id="PTHR43304">
    <property type="entry name" value="PHYTOCHROME-LIKE PROTEIN CPH1"/>
    <property type="match status" value="1"/>
</dbReference>
<dbReference type="PANTHER" id="PTHR43304:SF1">
    <property type="entry name" value="PAC DOMAIN-CONTAINING PROTEIN"/>
    <property type="match status" value="1"/>
</dbReference>
<dbReference type="InterPro" id="IPR000700">
    <property type="entry name" value="PAS-assoc_C"/>
</dbReference>
<evidence type="ECO:0000313" key="9">
    <source>
        <dbReference type="Proteomes" id="UP001302806"/>
    </source>
</evidence>
<dbReference type="InterPro" id="IPR000014">
    <property type="entry name" value="PAS"/>
</dbReference>
<feature type="domain" description="PAC" evidence="7">
    <location>
        <begin position="75"/>
        <end position="127"/>
    </location>
</feature>
<dbReference type="Gene3D" id="1.10.287.130">
    <property type="match status" value="1"/>
</dbReference>
<evidence type="ECO:0000313" key="8">
    <source>
        <dbReference type="EMBL" id="WNH10486.1"/>
    </source>
</evidence>
<sequence>MNNIADYKYALDQSSILAITDQKGIIIHVNDNFCKISKYSVKELIGQDHRIINSGYHTKAFIKNLWSTIANGEVWKGELKNKAKDGTTYWVDTTIVPFLNADNKPYQYVAIRSDITDRKNGEEEIKKTLKEISDYKYALDQSSILAITDQKGVITHVNENFCKISKYSVNELIGQDHRIINSGYHSKAFIKELWTTIANGEVWKGELKNKAKDGTTYWVDTTIVPFLNADNKPYQYVAIRSDITDRKNGEEEIKKTLKEISDYKYALDQSSILAITDQKGIITHVNENFCKISKYSLNELIGQDHRIINSGYHSKEFIKELWVTIANGKVWKGELKNRAKDGSAYWVDTTIVPFLNADNKPYQYVAIRSDITDRKKGEEEIKRNHAKAIEHTKILELKNEQLIDFCNIVSHNLRAPLINISMLVDYIEISQDDEERKEMLSKIKPVVNHLMDVFNELVESIQVTYDTEIEVSKIDLKACLHKILRGFETQIQEFDADIQFDLNQASTIYFPEKYIESILTNLISNALKYKSPIRKPVIIIKTIKAENNKVILSVTDNGLGIDLVLHKDKIFKIRKTFHKHPDAKGFGLFITKTHVEAMNGKIWAESQPDKGSTFFIEFKNQKA</sequence>